<dbReference type="InterPro" id="IPR002641">
    <property type="entry name" value="PNPLA_dom"/>
</dbReference>
<feature type="region of interest" description="Disordered" evidence="8">
    <location>
        <begin position="1"/>
        <end position="24"/>
    </location>
</feature>
<feature type="compositionally biased region" description="Low complexity" evidence="8">
    <location>
        <begin position="90"/>
        <end position="103"/>
    </location>
</feature>
<reference evidence="10" key="1">
    <citation type="submission" date="2022-07" db="EMBL/GenBank/DDBJ databases">
        <title>Fungi with potential for degradation of polypropylene.</title>
        <authorList>
            <person name="Gostincar C."/>
        </authorList>
    </citation>
    <scope>NUCLEOTIDE SEQUENCE</scope>
    <source>
        <strain evidence="10">EXF-13308</strain>
    </source>
</reference>
<sequence length="784" mass="87760">MAETTKISVPEKNYGFPPEAFDPTQLPDFDHEFLSPQDLEAFIQALGAPDPLQSPDDVSTTGVSSPRLQSSSSFDLTRRDSGTVEDDPQAVAAHAAAAAADVAPPSDTKGATNGGASPSQQQQKSSLFITARNDWAPVNEKVVRRGRRRRHKPGVLGRRTKDETREGYLYGLLKWPFLLIVGCWIIGLALTYVATRTYITLYEQFVTWRGRRAQLRRNMRATSTYPEWKAAAKAMDEYLGNQEWKEQNEYAYYDSKTVRQVWDQMRKCRIKAEAVEAELASGSGEAAADNEAKTAVEDLKALLVACVKNNFVGVENPRLYGQTYYGTKHLVQNYVDEVEKSLQFLRNTQQLSFEEKRTIFKNMHANYGRTALCLSGGAAFAYYHFGVVKALLEEDLLPDVITGTSGGALVASLVATRTNEELKALLVPALAYRITACYEPFSVWFWRWWKTGARFDSITWAKQCSWWTHGSMTFREAYERTGRILNVTCVPADPHSPTILCNYLTSPDCVIWSAVLASAAVPGILNPVVLMMKTRHGTLVPYSFGHKWKDGSLRTDIPIKALNLHFNVNFTIVSQVNPHINLFFFSSRGSVGKPVTHRKGRGWRGGFLGSATEQYIKLDLTKWLKILRQLELLPRPLGQDWSQIWLQQFGGTITIWPKAVPSDFPHILSDPDPPRLARMIHEGQQSAFPVVKFVANRLKIERAVEQGYTETRPYFRRGSIASIISDDELKNLLRRGRGGSSVTATDEETTADEEDGYSNGRMVGGGDADGDDFDDVVARPLKED</sequence>
<evidence type="ECO:0000256" key="1">
    <source>
        <dbReference type="ARBA" id="ARBA00002682"/>
    </source>
</evidence>
<feature type="domain" description="PNPLA" evidence="9">
    <location>
        <begin position="372"/>
        <end position="563"/>
    </location>
</feature>
<evidence type="ECO:0000256" key="5">
    <source>
        <dbReference type="ARBA" id="ARBA00023098"/>
    </source>
</evidence>
<dbReference type="GO" id="GO:0004806">
    <property type="term" value="F:triacylglycerol lipase activity"/>
    <property type="evidence" value="ECO:0007669"/>
    <property type="project" value="InterPro"/>
</dbReference>
<evidence type="ECO:0000313" key="11">
    <source>
        <dbReference type="Proteomes" id="UP001174694"/>
    </source>
</evidence>
<feature type="compositionally biased region" description="Polar residues" evidence="8">
    <location>
        <begin position="56"/>
        <end position="75"/>
    </location>
</feature>
<proteinExistence type="inferred from homology"/>
<dbReference type="PROSITE" id="PS51635">
    <property type="entry name" value="PNPLA"/>
    <property type="match status" value="1"/>
</dbReference>
<name>A0AA38VH02_9PEZI</name>
<feature type="compositionally biased region" description="Polar residues" evidence="8">
    <location>
        <begin position="109"/>
        <end position="124"/>
    </location>
</feature>
<keyword evidence="7" id="KW-0812">Transmembrane</keyword>
<dbReference type="PANTHER" id="PTHR14226">
    <property type="entry name" value="NEUROPATHY TARGET ESTERASE/SWISS CHEESE D.MELANOGASTER"/>
    <property type="match status" value="1"/>
</dbReference>
<comment type="caution">
    <text evidence="10">The sequence shown here is derived from an EMBL/GenBank/DDBJ whole genome shotgun (WGS) entry which is preliminary data.</text>
</comment>
<feature type="active site" description="Nucleophile" evidence="6">
    <location>
        <position position="405"/>
    </location>
</feature>
<evidence type="ECO:0000256" key="4">
    <source>
        <dbReference type="ARBA" id="ARBA00022963"/>
    </source>
</evidence>
<evidence type="ECO:0000256" key="2">
    <source>
        <dbReference type="ARBA" id="ARBA00006104"/>
    </source>
</evidence>
<dbReference type="PANTHER" id="PTHR14226:SF66">
    <property type="entry name" value="TRIACYLGLYCEROL LIPASE PTL2"/>
    <property type="match status" value="1"/>
</dbReference>
<comment type="function">
    <text evidence="1">Probable lipid hydrolase.</text>
</comment>
<keyword evidence="3 6" id="KW-0378">Hydrolase</keyword>
<dbReference type="AlphaFoldDB" id="A0AA38VH02"/>
<dbReference type="Gene3D" id="3.40.1090.10">
    <property type="entry name" value="Cytosolic phospholipase A2 catalytic domain"/>
    <property type="match status" value="2"/>
</dbReference>
<comment type="caution">
    <text evidence="6">Lacks conserved residue(s) required for the propagation of feature annotation.</text>
</comment>
<feature type="active site" description="Proton acceptor" evidence="6">
    <location>
        <position position="550"/>
    </location>
</feature>
<dbReference type="SUPFAM" id="SSF52151">
    <property type="entry name" value="FabD/lysophospholipase-like"/>
    <property type="match status" value="1"/>
</dbReference>
<dbReference type="Pfam" id="PF01734">
    <property type="entry name" value="Patatin"/>
    <property type="match status" value="1"/>
</dbReference>
<dbReference type="CDD" id="cd07232">
    <property type="entry name" value="Pat_PLPL"/>
    <property type="match status" value="1"/>
</dbReference>
<keyword evidence="11" id="KW-1185">Reference proteome</keyword>
<dbReference type="GO" id="GO:0006641">
    <property type="term" value="P:triglyceride metabolic process"/>
    <property type="evidence" value="ECO:0007669"/>
    <property type="project" value="UniProtKB-ARBA"/>
</dbReference>
<gene>
    <name evidence="10" type="ORF">NKR23_g3611</name>
</gene>
<dbReference type="InterPro" id="IPR016035">
    <property type="entry name" value="Acyl_Trfase/lysoPLipase"/>
</dbReference>
<evidence type="ECO:0000256" key="8">
    <source>
        <dbReference type="SAM" id="MobiDB-lite"/>
    </source>
</evidence>
<comment type="subcellular location">
    <subcellularLocation>
        <location evidence="7">Membrane</location>
        <topology evidence="7">Single-pass membrane protein</topology>
    </subcellularLocation>
</comment>
<keyword evidence="5 6" id="KW-0443">Lipid metabolism</keyword>
<evidence type="ECO:0000313" key="10">
    <source>
        <dbReference type="EMBL" id="KAJ9150664.1"/>
    </source>
</evidence>
<keyword evidence="4 6" id="KW-0442">Lipid degradation</keyword>
<feature type="short sequence motif" description="GXSXG" evidence="6">
    <location>
        <begin position="403"/>
        <end position="407"/>
    </location>
</feature>
<accession>A0AA38VH02</accession>
<comment type="function">
    <text evidence="7">Lipid hydrolase.</text>
</comment>
<keyword evidence="7" id="KW-1133">Transmembrane helix</keyword>
<feature type="compositionally biased region" description="Acidic residues" evidence="8">
    <location>
        <begin position="745"/>
        <end position="756"/>
    </location>
</feature>
<protein>
    <recommendedName>
        <fullName evidence="7">Patatin-like phospholipase domain-containing protein</fullName>
        <ecNumber evidence="7">3.1.1.-</ecNumber>
    </recommendedName>
</protein>
<dbReference type="EC" id="3.1.1.-" evidence="7"/>
<feature type="transmembrane region" description="Helical" evidence="7">
    <location>
        <begin position="168"/>
        <end position="194"/>
    </location>
</feature>
<evidence type="ECO:0000256" key="7">
    <source>
        <dbReference type="RuleBase" id="RU362055"/>
    </source>
</evidence>
<feature type="region of interest" description="Disordered" evidence="8">
    <location>
        <begin position="44"/>
        <end position="124"/>
    </location>
</feature>
<dbReference type="Pfam" id="PF11815">
    <property type="entry name" value="DUF3336"/>
    <property type="match status" value="1"/>
</dbReference>
<keyword evidence="7" id="KW-0472">Membrane</keyword>
<dbReference type="GO" id="GO:0016042">
    <property type="term" value="P:lipid catabolic process"/>
    <property type="evidence" value="ECO:0007669"/>
    <property type="project" value="UniProtKB-UniRule"/>
</dbReference>
<dbReference type="EMBL" id="JANBVO010000007">
    <property type="protein sequence ID" value="KAJ9150664.1"/>
    <property type="molecule type" value="Genomic_DNA"/>
</dbReference>
<feature type="region of interest" description="Disordered" evidence="8">
    <location>
        <begin position="737"/>
        <end position="784"/>
    </location>
</feature>
<dbReference type="GO" id="GO:0016020">
    <property type="term" value="C:membrane"/>
    <property type="evidence" value="ECO:0007669"/>
    <property type="project" value="UniProtKB-SubCell"/>
</dbReference>
<evidence type="ECO:0000256" key="3">
    <source>
        <dbReference type="ARBA" id="ARBA00022801"/>
    </source>
</evidence>
<comment type="similarity">
    <text evidence="2 7">Belongs to the PLPL family.</text>
</comment>
<evidence type="ECO:0000259" key="9">
    <source>
        <dbReference type="PROSITE" id="PS51635"/>
    </source>
</evidence>
<dbReference type="Proteomes" id="UP001174694">
    <property type="component" value="Unassembled WGS sequence"/>
</dbReference>
<dbReference type="InterPro" id="IPR021771">
    <property type="entry name" value="Triacylglycerol_lipase_N"/>
</dbReference>
<organism evidence="10 11">
    <name type="scientific">Pleurostoma richardsiae</name>
    <dbReference type="NCBI Taxonomy" id="41990"/>
    <lineage>
        <taxon>Eukaryota</taxon>
        <taxon>Fungi</taxon>
        <taxon>Dikarya</taxon>
        <taxon>Ascomycota</taxon>
        <taxon>Pezizomycotina</taxon>
        <taxon>Sordariomycetes</taxon>
        <taxon>Sordariomycetidae</taxon>
        <taxon>Calosphaeriales</taxon>
        <taxon>Pleurostomataceae</taxon>
        <taxon>Pleurostoma</taxon>
    </lineage>
</organism>
<dbReference type="InterPro" id="IPR050301">
    <property type="entry name" value="NTE"/>
</dbReference>
<evidence type="ECO:0000256" key="6">
    <source>
        <dbReference type="PROSITE-ProRule" id="PRU01161"/>
    </source>
</evidence>